<dbReference type="InterPro" id="IPR009088">
    <property type="entry name" value="TFIIA_b-brl"/>
</dbReference>
<sequence length="138" mass="16327">MQYVSGVKKLYYDVIDDVCKELMNENADLFKEPNFLYSLREDWLTNFENLSVENKNEQYTEEEEDSAYSSEMMSDEDVFEEEIDIAEAEKVQNVYVVCLFVKVVKHKGKWKCIFKDGFVNIEGYEDYPFNTATGELDW</sequence>
<keyword evidence="4" id="KW-0539">Nucleus</keyword>
<evidence type="ECO:0000313" key="5">
    <source>
        <dbReference type="EMBL" id="OQS55702.1"/>
    </source>
</evidence>
<keyword evidence="6" id="KW-1185">Reference proteome</keyword>
<evidence type="ECO:0000256" key="3">
    <source>
        <dbReference type="ARBA" id="ARBA00023163"/>
    </source>
</evidence>
<comment type="caution">
    <text evidence="5">The sequence shown here is derived from an EMBL/GenBank/DDBJ whole genome shotgun (WGS) entry which is preliminary data.</text>
</comment>
<dbReference type="STRING" id="646526.A0A1W0E910"/>
<comment type="subcellular location">
    <subcellularLocation>
        <location evidence="1">Nucleus</location>
    </subcellularLocation>
</comment>
<dbReference type="PANTHER" id="PTHR12694:SF8">
    <property type="entry name" value="TRANSCRIPTION INITIATION FACTOR IIA SUBUNIT 1"/>
    <property type="match status" value="1"/>
</dbReference>
<dbReference type="SUPFAM" id="SSF50784">
    <property type="entry name" value="Transcription factor IIA (TFIIA), beta-barrel domain"/>
    <property type="match status" value="1"/>
</dbReference>
<gene>
    <name evidence="5" type="primary">TOA1</name>
    <name evidence="5" type="ORF">EHP00_466</name>
</gene>
<evidence type="ECO:0000256" key="2">
    <source>
        <dbReference type="ARBA" id="ARBA00010059"/>
    </source>
</evidence>
<dbReference type="AlphaFoldDB" id="A0A1W0E910"/>
<evidence type="ECO:0000256" key="4">
    <source>
        <dbReference type="ARBA" id="ARBA00023242"/>
    </source>
</evidence>
<reference evidence="5 6" key="1">
    <citation type="journal article" date="2017" name="Environ. Microbiol.">
        <title>Decay of the glycolytic pathway and adaptation to intranuclear parasitism within Enterocytozoonidae microsporidia.</title>
        <authorList>
            <person name="Wiredu Boakye D."/>
            <person name="Jaroenlak P."/>
            <person name="Prachumwat A."/>
            <person name="Williams T.A."/>
            <person name="Bateman K.S."/>
            <person name="Itsathitphaisarn O."/>
            <person name="Sritunyalucksana K."/>
            <person name="Paszkiewicz K.H."/>
            <person name="Moore K.A."/>
            <person name="Stentiford G.D."/>
            <person name="Williams B.A."/>
        </authorList>
    </citation>
    <scope>NUCLEOTIDE SEQUENCE [LARGE SCALE GENOMIC DNA]</scope>
    <source>
        <strain evidence="5 6">TH1</strain>
    </source>
</reference>
<dbReference type="Gene3D" id="2.30.18.10">
    <property type="entry name" value="Transcription factor IIA (TFIIA), beta-barrel domain"/>
    <property type="match status" value="1"/>
</dbReference>
<dbReference type="EMBL" id="MNPJ01000003">
    <property type="protein sequence ID" value="OQS55702.1"/>
    <property type="molecule type" value="Genomic_DNA"/>
</dbReference>
<evidence type="ECO:0000313" key="6">
    <source>
        <dbReference type="Proteomes" id="UP000192758"/>
    </source>
</evidence>
<dbReference type="OrthoDB" id="6275927at2759"/>
<accession>A0A1W0E910</accession>
<dbReference type="InterPro" id="IPR004855">
    <property type="entry name" value="TFIIA_asu/bsu"/>
</dbReference>
<dbReference type="GO" id="GO:0006367">
    <property type="term" value="P:transcription initiation at RNA polymerase II promoter"/>
    <property type="evidence" value="ECO:0007669"/>
    <property type="project" value="InterPro"/>
</dbReference>
<evidence type="ECO:0000256" key="1">
    <source>
        <dbReference type="ARBA" id="ARBA00004123"/>
    </source>
</evidence>
<dbReference type="GO" id="GO:0005672">
    <property type="term" value="C:transcription factor TFIIA complex"/>
    <property type="evidence" value="ECO:0007669"/>
    <property type="project" value="InterPro"/>
</dbReference>
<protein>
    <submittedName>
        <fullName evidence="5">TOA1</fullName>
    </submittedName>
</protein>
<dbReference type="Proteomes" id="UP000192758">
    <property type="component" value="Unassembled WGS sequence"/>
</dbReference>
<keyword evidence="3" id="KW-0804">Transcription</keyword>
<comment type="similarity">
    <text evidence="2">Belongs to the TFIIA subunit 1 family.</text>
</comment>
<dbReference type="Pfam" id="PF03153">
    <property type="entry name" value="TFIIA"/>
    <property type="match status" value="1"/>
</dbReference>
<dbReference type="PANTHER" id="PTHR12694">
    <property type="entry name" value="TRANSCRIPTION INITIATION FACTOR IIA SUBUNIT 1"/>
    <property type="match status" value="1"/>
</dbReference>
<dbReference type="CDD" id="cd07976">
    <property type="entry name" value="TFIIA_alpha_beta_like"/>
    <property type="match status" value="1"/>
</dbReference>
<proteinExistence type="inferred from homology"/>
<dbReference type="VEuPathDB" id="MicrosporidiaDB:EHP00_466"/>
<name>A0A1W0E910_9MICR</name>
<organism evidence="5 6">
    <name type="scientific">Ecytonucleospora hepatopenaei</name>
    <dbReference type="NCBI Taxonomy" id="646526"/>
    <lineage>
        <taxon>Eukaryota</taxon>
        <taxon>Fungi</taxon>
        <taxon>Fungi incertae sedis</taxon>
        <taxon>Microsporidia</taxon>
        <taxon>Enterocytozoonidae</taxon>
        <taxon>Ecytonucleospora</taxon>
    </lineage>
</organism>